<gene>
    <name evidence="1" type="ORF">RUMTOR_01734</name>
</gene>
<accession>A5KNB0</accession>
<dbReference type="Proteomes" id="UP000003577">
    <property type="component" value="Unassembled WGS sequence"/>
</dbReference>
<protein>
    <submittedName>
        <fullName evidence="1">Uncharacterized protein</fullName>
    </submittedName>
</protein>
<comment type="caution">
    <text evidence="1">The sequence shown here is derived from an EMBL/GenBank/DDBJ whole genome shotgun (WGS) entry which is preliminary data.</text>
</comment>
<dbReference type="EMBL" id="AAVP02000008">
    <property type="protein sequence ID" value="EDK24059.1"/>
    <property type="molecule type" value="Genomic_DNA"/>
</dbReference>
<reference evidence="1 2" key="1">
    <citation type="submission" date="2007-03" db="EMBL/GenBank/DDBJ databases">
        <authorList>
            <person name="Fulton L."/>
            <person name="Clifton S."/>
            <person name="Fulton B."/>
            <person name="Xu J."/>
            <person name="Minx P."/>
            <person name="Pepin K.H."/>
            <person name="Johnson M."/>
            <person name="Thiruvilangam P."/>
            <person name="Bhonagiri V."/>
            <person name="Nash W.E."/>
            <person name="Mardis E.R."/>
            <person name="Wilson R.K."/>
        </authorList>
    </citation>
    <scope>NUCLEOTIDE SEQUENCE [LARGE SCALE GENOMIC DNA]</scope>
    <source>
        <strain evidence="1 2">ATCC 27756</strain>
    </source>
</reference>
<reference evidence="1 2" key="2">
    <citation type="submission" date="2007-04" db="EMBL/GenBank/DDBJ databases">
        <title>Draft genome sequence of Ruminococcus torques (ATCC 27756).</title>
        <authorList>
            <person name="Sudarsanam P."/>
            <person name="Ley R."/>
            <person name="Guruge J."/>
            <person name="Turnbaugh P.J."/>
            <person name="Mahowald M."/>
            <person name="Liep D."/>
            <person name="Gordon J."/>
        </authorList>
    </citation>
    <scope>NUCLEOTIDE SEQUENCE [LARGE SCALE GENOMIC DNA]</scope>
    <source>
        <strain evidence="1 2">ATCC 27756</strain>
    </source>
</reference>
<evidence type="ECO:0000313" key="2">
    <source>
        <dbReference type="Proteomes" id="UP000003577"/>
    </source>
</evidence>
<dbReference type="PaxDb" id="411460-RUMTOR_01734"/>
<evidence type="ECO:0000313" key="1">
    <source>
        <dbReference type="EMBL" id="EDK24059.1"/>
    </source>
</evidence>
<dbReference type="HOGENOM" id="CLU_2896866_0_0_9"/>
<proteinExistence type="predicted"/>
<dbReference type="AlphaFoldDB" id="A5KNB0"/>
<dbReference type="RefSeq" id="WP_004848407.1">
    <property type="nucleotide sequence ID" value="NZ_DS264383.1"/>
</dbReference>
<sequence length="73" mass="8286">MKSDKGERGKSMQVVIEIPKEVLYDTKQTIEQATDFAKRATALGFYKEYGVSVELCSRIVGITEEEFLSEVKH</sequence>
<organism evidence="1 2">
    <name type="scientific">[Ruminococcus] torques ATCC 27756</name>
    <dbReference type="NCBI Taxonomy" id="411460"/>
    <lineage>
        <taxon>Bacteria</taxon>
        <taxon>Bacillati</taxon>
        <taxon>Bacillota</taxon>
        <taxon>Clostridia</taxon>
        <taxon>Lachnospirales</taxon>
        <taxon>Lachnospiraceae</taxon>
        <taxon>Mediterraneibacter</taxon>
    </lineage>
</organism>
<name>A5KNB0_9FIRM</name>